<evidence type="ECO:0000313" key="2">
    <source>
        <dbReference type="Proteomes" id="UP001610432"/>
    </source>
</evidence>
<dbReference type="RefSeq" id="XP_070887032.1">
    <property type="nucleotide sequence ID" value="XM_071028864.1"/>
</dbReference>
<accession>A0ABR4LU30</accession>
<name>A0ABR4LU30_9EURO</name>
<keyword evidence="2" id="KW-1185">Reference proteome</keyword>
<organism evidence="1 2">
    <name type="scientific">Aspergillus lucknowensis</name>
    <dbReference type="NCBI Taxonomy" id="176173"/>
    <lineage>
        <taxon>Eukaryota</taxon>
        <taxon>Fungi</taxon>
        <taxon>Dikarya</taxon>
        <taxon>Ascomycota</taxon>
        <taxon>Pezizomycotina</taxon>
        <taxon>Eurotiomycetes</taxon>
        <taxon>Eurotiomycetidae</taxon>
        <taxon>Eurotiales</taxon>
        <taxon>Aspergillaceae</taxon>
        <taxon>Aspergillus</taxon>
        <taxon>Aspergillus subgen. Nidulantes</taxon>
    </lineage>
</organism>
<protein>
    <submittedName>
        <fullName evidence="1">Uncharacterized protein</fullName>
    </submittedName>
</protein>
<reference evidence="1 2" key="1">
    <citation type="submission" date="2024-07" db="EMBL/GenBank/DDBJ databases">
        <title>Section-level genome sequencing and comparative genomics of Aspergillus sections Usti and Cavernicolus.</title>
        <authorList>
            <consortium name="Lawrence Berkeley National Laboratory"/>
            <person name="Nybo J.L."/>
            <person name="Vesth T.C."/>
            <person name="Theobald S."/>
            <person name="Frisvad J.C."/>
            <person name="Larsen T.O."/>
            <person name="Kjaerboelling I."/>
            <person name="Rothschild-Mancinelli K."/>
            <person name="Lyhne E.K."/>
            <person name="Kogle M.E."/>
            <person name="Barry K."/>
            <person name="Clum A."/>
            <person name="Na H."/>
            <person name="Ledsgaard L."/>
            <person name="Lin J."/>
            <person name="Lipzen A."/>
            <person name="Kuo A."/>
            <person name="Riley R."/>
            <person name="Mondo S."/>
            <person name="Labutti K."/>
            <person name="Haridas S."/>
            <person name="Pangalinan J."/>
            <person name="Salamov A.A."/>
            <person name="Simmons B.A."/>
            <person name="Magnuson J.K."/>
            <person name="Chen J."/>
            <person name="Drula E."/>
            <person name="Henrissat B."/>
            <person name="Wiebenga A."/>
            <person name="Lubbers R.J."/>
            <person name="Gomes A.C."/>
            <person name="Macurrencykelacurrency M.R."/>
            <person name="Stajich J."/>
            <person name="Grigoriev I.V."/>
            <person name="Mortensen U.H."/>
            <person name="De Vries R.P."/>
            <person name="Baker S.E."/>
            <person name="Andersen M.R."/>
        </authorList>
    </citation>
    <scope>NUCLEOTIDE SEQUENCE [LARGE SCALE GENOMIC DNA]</scope>
    <source>
        <strain evidence="1 2">CBS 449.75</strain>
    </source>
</reference>
<dbReference type="GeneID" id="98143936"/>
<evidence type="ECO:0000313" key="1">
    <source>
        <dbReference type="EMBL" id="KAL2868053.1"/>
    </source>
</evidence>
<gene>
    <name evidence="1" type="ORF">BJX67DRAFT_350959</name>
</gene>
<proteinExistence type="predicted"/>
<comment type="caution">
    <text evidence="1">The sequence shown here is derived from an EMBL/GenBank/DDBJ whole genome shotgun (WGS) entry which is preliminary data.</text>
</comment>
<dbReference type="EMBL" id="JBFXLQ010000015">
    <property type="protein sequence ID" value="KAL2868053.1"/>
    <property type="molecule type" value="Genomic_DNA"/>
</dbReference>
<dbReference type="Proteomes" id="UP001610432">
    <property type="component" value="Unassembled WGS sequence"/>
</dbReference>
<sequence length="190" mass="21022">MESEARCQCSVGALQIVNELRSAPTVVELETILALIERVQNQEQAMLKCKECRANPRPSLMTIPALIDQCLALFEAACLAYNVARKSTLFDPSIPAFEQPLPQFLCIRNKIRLGQMELDDGEAGVLVRMLLGKNAIKLLELLRGLQSLTKEGVPSHRIGTATLRVCESSLESAINRLVVFMEQIDVESGR</sequence>